<keyword evidence="2" id="KW-1185">Reference proteome</keyword>
<comment type="caution">
    <text evidence="1">The sequence shown here is derived from an EMBL/GenBank/DDBJ whole genome shotgun (WGS) entry which is preliminary data.</text>
</comment>
<organism evidence="1 2">
    <name type="scientific">Polarella glacialis</name>
    <name type="common">Dinoflagellate</name>
    <dbReference type="NCBI Taxonomy" id="89957"/>
    <lineage>
        <taxon>Eukaryota</taxon>
        <taxon>Sar</taxon>
        <taxon>Alveolata</taxon>
        <taxon>Dinophyceae</taxon>
        <taxon>Suessiales</taxon>
        <taxon>Suessiaceae</taxon>
        <taxon>Polarella</taxon>
    </lineage>
</organism>
<dbReference type="EMBL" id="CAJNNV010029194">
    <property type="protein sequence ID" value="CAE8627474.1"/>
    <property type="molecule type" value="Genomic_DNA"/>
</dbReference>
<name>A0A813GKA0_POLGL</name>
<evidence type="ECO:0000313" key="1">
    <source>
        <dbReference type="EMBL" id="CAE8627474.1"/>
    </source>
</evidence>
<evidence type="ECO:0000313" key="2">
    <source>
        <dbReference type="Proteomes" id="UP000654075"/>
    </source>
</evidence>
<dbReference type="Proteomes" id="UP000654075">
    <property type="component" value="Unassembled WGS sequence"/>
</dbReference>
<protein>
    <submittedName>
        <fullName evidence="1">Uncharacterized protein</fullName>
    </submittedName>
</protein>
<sequence>MDDVPGEESRDERAGVLLLAQFLSEVQKPEDLVILGWDSFGLRSVVALRELRLAAVLFAEKGSNNDDNGNSSITLLGSTYTEELHLEPPPLYAGRYGREVAASSHVSLLDLALTF</sequence>
<dbReference type="AlphaFoldDB" id="A0A813GKA0"/>
<gene>
    <name evidence="1" type="ORF">PGLA1383_LOCUS44240</name>
</gene>
<reference evidence="1" key="1">
    <citation type="submission" date="2021-02" db="EMBL/GenBank/DDBJ databases">
        <authorList>
            <person name="Dougan E. K."/>
            <person name="Rhodes N."/>
            <person name="Thang M."/>
            <person name="Chan C."/>
        </authorList>
    </citation>
    <scope>NUCLEOTIDE SEQUENCE</scope>
</reference>
<proteinExistence type="predicted"/>
<accession>A0A813GKA0</accession>